<feature type="region of interest" description="Disordered" evidence="1">
    <location>
        <begin position="482"/>
        <end position="563"/>
    </location>
</feature>
<organism evidence="3 4">
    <name type="scientific">Erysiphe pulchra</name>
    <dbReference type="NCBI Taxonomy" id="225359"/>
    <lineage>
        <taxon>Eukaryota</taxon>
        <taxon>Fungi</taxon>
        <taxon>Dikarya</taxon>
        <taxon>Ascomycota</taxon>
        <taxon>Pezizomycotina</taxon>
        <taxon>Leotiomycetes</taxon>
        <taxon>Erysiphales</taxon>
        <taxon>Erysiphaceae</taxon>
        <taxon>Erysiphe</taxon>
    </lineage>
</organism>
<feature type="compositionally biased region" description="Polar residues" evidence="1">
    <location>
        <begin position="56"/>
        <end position="70"/>
    </location>
</feature>
<dbReference type="Pfam" id="PF25381">
    <property type="entry name" value="PH_26"/>
    <property type="match status" value="1"/>
</dbReference>
<feature type="compositionally biased region" description="Low complexity" evidence="1">
    <location>
        <begin position="43"/>
        <end position="54"/>
    </location>
</feature>
<feature type="region of interest" description="Disordered" evidence="1">
    <location>
        <begin position="582"/>
        <end position="601"/>
    </location>
</feature>
<gene>
    <name evidence="3" type="ORF">EPUL_002543</name>
</gene>
<dbReference type="InterPro" id="IPR001849">
    <property type="entry name" value="PH_domain"/>
</dbReference>
<accession>A0A2S4PZ39</accession>
<evidence type="ECO:0000313" key="4">
    <source>
        <dbReference type="Proteomes" id="UP000237438"/>
    </source>
</evidence>
<evidence type="ECO:0000313" key="3">
    <source>
        <dbReference type="EMBL" id="POS87298.1"/>
    </source>
</evidence>
<feature type="region of interest" description="Disordered" evidence="1">
    <location>
        <begin position="1085"/>
        <end position="1110"/>
    </location>
</feature>
<feature type="region of interest" description="Disordered" evidence="1">
    <location>
        <begin position="631"/>
        <end position="658"/>
    </location>
</feature>
<dbReference type="InterPro" id="IPR058155">
    <property type="entry name" value="Skg3/CAF120-like_PH"/>
</dbReference>
<feature type="region of interest" description="Disordered" evidence="1">
    <location>
        <begin position="678"/>
        <end position="705"/>
    </location>
</feature>
<dbReference type="InterPro" id="IPR011993">
    <property type="entry name" value="PH-like_dom_sf"/>
</dbReference>
<protein>
    <recommendedName>
        <fullName evidence="2">PH domain-containing protein</fullName>
    </recommendedName>
</protein>
<feature type="compositionally biased region" description="Basic and acidic residues" evidence="1">
    <location>
        <begin position="685"/>
        <end position="705"/>
    </location>
</feature>
<proteinExistence type="predicted"/>
<feature type="compositionally biased region" description="Basic and acidic residues" evidence="1">
    <location>
        <begin position="548"/>
        <end position="563"/>
    </location>
</feature>
<reference evidence="3 4" key="1">
    <citation type="submission" date="2017-10" db="EMBL/GenBank/DDBJ databases">
        <title>Development of genomic resources for the powdery mildew, Erysiphe pulchra.</title>
        <authorList>
            <person name="Wadl P.A."/>
            <person name="Mack B.M."/>
            <person name="Moore G."/>
            <person name="Beltz S.B."/>
        </authorList>
    </citation>
    <scope>NUCLEOTIDE SEQUENCE [LARGE SCALE GENOMIC DNA]</scope>
    <source>
        <strain evidence="3">Cflorida</strain>
    </source>
</reference>
<dbReference type="EMBL" id="PEDP01000153">
    <property type="protein sequence ID" value="POS87298.1"/>
    <property type="molecule type" value="Genomic_DNA"/>
</dbReference>
<dbReference type="STRING" id="225359.A0A2S4PZ39"/>
<evidence type="ECO:0000256" key="1">
    <source>
        <dbReference type="SAM" id="MobiDB-lite"/>
    </source>
</evidence>
<feature type="compositionally biased region" description="Polar residues" evidence="1">
    <location>
        <begin position="10"/>
        <end position="41"/>
    </location>
</feature>
<dbReference type="Gene3D" id="2.30.29.30">
    <property type="entry name" value="Pleckstrin-homology domain (PH domain)/Phosphotyrosine-binding domain (PTB)"/>
    <property type="match status" value="1"/>
</dbReference>
<dbReference type="Pfam" id="PF00169">
    <property type="entry name" value="PH"/>
    <property type="match status" value="1"/>
</dbReference>
<feature type="compositionally biased region" description="Polar residues" evidence="1">
    <location>
        <begin position="510"/>
        <end position="525"/>
    </location>
</feature>
<feature type="domain" description="PH" evidence="2">
    <location>
        <begin position="111"/>
        <end position="229"/>
    </location>
</feature>
<name>A0A2S4PZ39_9PEZI</name>
<dbReference type="OrthoDB" id="5563754at2759"/>
<dbReference type="SUPFAM" id="SSF50729">
    <property type="entry name" value="PH domain-like"/>
    <property type="match status" value="1"/>
</dbReference>
<feature type="compositionally biased region" description="Polar residues" evidence="1">
    <location>
        <begin position="585"/>
        <end position="596"/>
    </location>
</feature>
<keyword evidence="4" id="KW-1185">Reference proteome</keyword>
<dbReference type="SMART" id="SM00233">
    <property type="entry name" value="PH"/>
    <property type="match status" value="1"/>
</dbReference>
<sequence>MGNRRRVLSFISNFSSSGKDGRSTPTPFSQPPTKSDSQRAGPSSINQSSSDISITALGNSQQNLPRERVYSSSKPMSMLFQTHQPPILDADQNTLPELQPIFTLLNDHANKLYQEGYFLKLDDQNTQGKPNPDRIWTECFAQLVGTVLSLWDAAELDLVGQDGEVLPKFINLSDASIKMIESLPTRSQTDAPLQNVLSISTAGKNRYLLHFNSHHSLIQWTAGIRLAMYEHATLQEAYTGALIAGKGKSLNNINTIMDRSRLPTADWARVRFGAGTPWRRCWCVISPADEKEVIKWQKQWKKSPYDRSRVPTLKGVIKFYHSKKTKKVQPIATISDAYSAFAIYPQSKPLIDASTLVKVEGSIIIHSTPPSTTEGFVFVMPETHPAVTGFEMMLRWLFPVFDTFGLYGRPGRLVAATEDVRSLMFAMPTQRRHGYLEIIDVIGLILEEGSLNWKESQWRKRMKELTAKRMIAIESNSRAESRLSRRGARSSIGPSNLRNVKFDAEGDNASIRSTPSTPWALNSSIDGADDRSRIRTDSAPAGLQSKPRISEAHNRSVSESKTLDRIQASSPFLIHSDADEKIFLPSNSSDSPTTAPRTELEDTYERVSSEDENSIEAAQVSELQELKLNTSPEPVVSPPAFVHGPGSLPLSKPYQSSELRRANSRISTTTLNQLTSAHNTQAESSKNEQKCKEQDQVTGERDKISVDAQKNNFINKPDRNINIAMMKSSFEKPSPIHSVKFNDKTVAFHNKALSSSSSQVNDTISSSYTRPAKNLPLIPTKQLDPSSSVEPLKNSTSTLLDKLVHKTYSDAPQELNVSIPRSGKAEPDSVLPSGYFINKDIFDKISSDSARFCAEAIKESSNNKHKTSKSVDNLRNLDKPRVGVMRTVGDPQIQSTEKLSSFDINFGPTFNLASSKNSGLLNGYLAANNPKTILNENLTHQEIPSGVTIVKGNSELSDSLIDESEKNTTENRKLAWNPKFAGSVSSTTQHKGITPEDFVAQRTSMATMYVHQRLPSLDALRNVTKTPPLVGSRSKEKYSLATHSRACSSDLSTLANHSRNCSSELLQRPSSRSAVRALGTSGISRKFSNDQFSRSNHSQNSPLDLNQRPRSRDASTILNTAGKASNIVSSQLTAREQEQLAKVTGQPLISMVTNGKNIPSAGLVAALEAREKDKNVVKQGLNSRAVEHIIQQRQQALSQKYCYTAPMDFPAQFQSPNLLAQSGKVWTVTEPTKTTNFEHGRSFSSFSSPECYTQSGFRGRESLKFI</sequence>
<dbReference type="FunFam" id="2.30.29.30:FF:000203">
    <property type="entry name" value="PH domain-containing protein"/>
    <property type="match status" value="1"/>
</dbReference>
<dbReference type="AlphaFoldDB" id="A0A2S4PZ39"/>
<dbReference type="Proteomes" id="UP000237438">
    <property type="component" value="Unassembled WGS sequence"/>
</dbReference>
<feature type="region of interest" description="Disordered" evidence="1">
    <location>
        <begin position="1"/>
        <end position="70"/>
    </location>
</feature>
<evidence type="ECO:0000259" key="2">
    <source>
        <dbReference type="PROSITE" id="PS50003"/>
    </source>
</evidence>
<comment type="caution">
    <text evidence="3">The sequence shown here is derived from an EMBL/GenBank/DDBJ whole genome shotgun (WGS) entry which is preliminary data.</text>
</comment>
<dbReference type="PROSITE" id="PS50003">
    <property type="entry name" value="PH_DOMAIN"/>
    <property type="match status" value="1"/>
</dbReference>
<feature type="compositionally biased region" description="Polar residues" evidence="1">
    <location>
        <begin position="1089"/>
        <end position="1104"/>
    </location>
</feature>